<comment type="caution">
    <text evidence="11">The sequence shown here is derived from an EMBL/GenBank/DDBJ whole genome shotgun (WGS) entry which is preliminary data.</text>
</comment>
<dbReference type="PANTHER" id="PTHR12137">
    <property type="entry name" value="CARBOHYDRATE SULFOTRANSFERASE"/>
    <property type="match status" value="1"/>
</dbReference>
<dbReference type="Proteomes" id="UP001431783">
    <property type="component" value="Unassembled WGS sequence"/>
</dbReference>
<dbReference type="InterPro" id="IPR005331">
    <property type="entry name" value="Sulfotransferase"/>
</dbReference>
<evidence type="ECO:0000256" key="5">
    <source>
        <dbReference type="ARBA" id="ARBA00022989"/>
    </source>
</evidence>
<keyword evidence="5" id="KW-1133">Transmembrane helix</keyword>
<evidence type="ECO:0000256" key="10">
    <source>
        <dbReference type="SAM" id="SignalP"/>
    </source>
</evidence>
<dbReference type="InterPro" id="IPR027417">
    <property type="entry name" value="P-loop_NTPase"/>
</dbReference>
<keyword evidence="9" id="KW-0735">Signal-anchor</keyword>
<feature type="signal peptide" evidence="10">
    <location>
        <begin position="1"/>
        <end position="23"/>
    </location>
</feature>
<accession>A0AAW1UKQ7</accession>
<evidence type="ECO:0000313" key="11">
    <source>
        <dbReference type="EMBL" id="KAK9880667.1"/>
    </source>
</evidence>
<proteinExistence type="inferred from homology"/>
<keyword evidence="4" id="KW-0812">Transmembrane</keyword>
<keyword evidence="3 9" id="KW-0808">Transferase</keyword>
<dbReference type="InterPro" id="IPR018011">
    <property type="entry name" value="Carb_sulfotrans_8-10"/>
</dbReference>
<keyword evidence="10" id="KW-0732">Signal</keyword>
<evidence type="ECO:0000256" key="4">
    <source>
        <dbReference type="ARBA" id="ARBA00022692"/>
    </source>
</evidence>
<dbReference type="Pfam" id="PF03567">
    <property type="entry name" value="Sulfotransfer_2"/>
    <property type="match status" value="1"/>
</dbReference>
<keyword evidence="9" id="KW-0119">Carbohydrate metabolism</keyword>
<evidence type="ECO:0000256" key="8">
    <source>
        <dbReference type="ARBA" id="ARBA00023180"/>
    </source>
</evidence>
<dbReference type="PANTHER" id="PTHR12137:SF54">
    <property type="entry name" value="CARBOHYDRATE SULFOTRANSFERASE"/>
    <property type="match status" value="1"/>
</dbReference>
<reference evidence="11 12" key="1">
    <citation type="submission" date="2023-03" db="EMBL/GenBank/DDBJ databases">
        <title>Genome insight into feeding habits of ladybird beetles.</title>
        <authorList>
            <person name="Li H.-S."/>
            <person name="Huang Y.-H."/>
            <person name="Pang H."/>
        </authorList>
    </citation>
    <scope>NUCLEOTIDE SEQUENCE [LARGE SCALE GENOMIC DNA]</scope>
    <source>
        <strain evidence="11">SYSU_2023b</strain>
        <tissue evidence="11">Whole body</tissue>
    </source>
</reference>
<evidence type="ECO:0000313" key="12">
    <source>
        <dbReference type="Proteomes" id="UP001431783"/>
    </source>
</evidence>
<comment type="subcellular location">
    <subcellularLocation>
        <location evidence="1 9">Golgi apparatus membrane</location>
        <topology evidence="1 9">Single-pass type II membrane protein</topology>
    </subcellularLocation>
</comment>
<evidence type="ECO:0000256" key="2">
    <source>
        <dbReference type="ARBA" id="ARBA00006339"/>
    </source>
</evidence>
<gene>
    <name evidence="11" type="ORF">WA026_011904</name>
</gene>
<evidence type="ECO:0000256" key="6">
    <source>
        <dbReference type="ARBA" id="ARBA00023034"/>
    </source>
</evidence>
<dbReference type="GO" id="GO:0008146">
    <property type="term" value="F:sulfotransferase activity"/>
    <property type="evidence" value="ECO:0007669"/>
    <property type="project" value="InterPro"/>
</dbReference>
<organism evidence="11 12">
    <name type="scientific">Henosepilachna vigintioctopunctata</name>
    <dbReference type="NCBI Taxonomy" id="420089"/>
    <lineage>
        <taxon>Eukaryota</taxon>
        <taxon>Metazoa</taxon>
        <taxon>Ecdysozoa</taxon>
        <taxon>Arthropoda</taxon>
        <taxon>Hexapoda</taxon>
        <taxon>Insecta</taxon>
        <taxon>Pterygota</taxon>
        <taxon>Neoptera</taxon>
        <taxon>Endopterygota</taxon>
        <taxon>Coleoptera</taxon>
        <taxon>Polyphaga</taxon>
        <taxon>Cucujiformia</taxon>
        <taxon>Coccinelloidea</taxon>
        <taxon>Coccinellidae</taxon>
        <taxon>Epilachninae</taxon>
        <taxon>Epilachnini</taxon>
        <taxon>Henosepilachna</taxon>
    </lineage>
</organism>
<dbReference type="AlphaFoldDB" id="A0AAW1UKQ7"/>
<sequence length="303" mass="35807">MNTFLLLWSGVLCLLIDIIFVKSTNYPWLEQISRQEMLNEGCSTINDNKFGYLKRTSLKHILVDHKHKMLYCYVPKVACTNWKRVMMVLTGKSNTTYLKDIPSYVAHGDKSTERLSQLSPKEIKKCLESYTTFLMVRHPMERLLSAFRNKFEGNLTSSKYFQKRYGRHIVKKYRPRNRNQKYLKKETGSDVTLNEFVQYLLNEGLNSNEHWTPIYDLCHPCRINYTFIGKYEHLTEDAQALLDIIDAPPIRFPMTNSAHTSTKVREYFQMLPLKYMQALYKLYKNDFILFDYNLESVLGFDFG</sequence>
<dbReference type="EC" id="2.8.2.-" evidence="9"/>
<dbReference type="GO" id="GO:0016051">
    <property type="term" value="P:carbohydrate biosynthetic process"/>
    <property type="evidence" value="ECO:0007669"/>
    <property type="project" value="InterPro"/>
</dbReference>
<feature type="chain" id="PRO_5043878503" description="Carbohydrate sulfotransferase" evidence="10">
    <location>
        <begin position="24"/>
        <end position="303"/>
    </location>
</feature>
<evidence type="ECO:0000256" key="9">
    <source>
        <dbReference type="RuleBase" id="RU364020"/>
    </source>
</evidence>
<dbReference type="Gene3D" id="3.40.50.300">
    <property type="entry name" value="P-loop containing nucleotide triphosphate hydrolases"/>
    <property type="match status" value="1"/>
</dbReference>
<dbReference type="EMBL" id="JARQZJ010000065">
    <property type="protein sequence ID" value="KAK9880667.1"/>
    <property type="molecule type" value="Genomic_DNA"/>
</dbReference>
<keyword evidence="12" id="KW-1185">Reference proteome</keyword>
<keyword evidence="7" id="KW-0472">Membrane</keyword>
<comment type="similarity">
    <text evidence="2 9">Belongs to the sulfotransferase 2 family.</text>
</comment>
<protein>
    <recommendedName>
        <fullName evidence="9">Carbohydrate sulfotransferase</fullName>
        <ecNumber evidence="9">2.8.2.-</ecNumber>
    </recommendedName>
</protein>
<keyword evidence="6 9" id="KW-0333">Golgi apparatus</keyword>
<name>A0AAW1UKQ7_9CUCU</name>
<evidence type="ECO:0000256" key="7">
    <source>
        <dbReference type="ARBA" id="ARBA00023136"/>
    </source>
</evidence>
<evidence type="ECO:0000256" key="1">
    <source>
        <dbReference type="ARBA" id="ARBA00004323"/>
    </source>
</evidence>
<dbReference type="GO" id="GO:0000139">
    <property type="term" value="C:Golgi membrane"/>
    <property type="evidence" value="ECO:0007669"/>
    <property type="project" value="UniProtKB-SubCell"/>
</dbReference>
<evidence type="ECO:0000256" key="3">
    <source>
        <dbReference type="ARBA" id="ARBA00022679"/>
    </source>
</evidence>
<keyword evidence="8 9" id="KW-0325">Glycoprotein</keyword>